<evidence type="ECO:0000256" key="2">
    <source>
        <dbReference type="ARBA" id="ARBA00004870"/>
    </source>
</evidence>
<evidence type="ECO:0000256" key="7">
    <source>
        <dbReference type="ARBA" id="ARBA00022679"/>
    </source>
</evidence>
<dbReference type="GO" id="GO:0009245">
    <property type="term" value="P:lipid A biosynthetic process"/>
    <property type="evidence" value="ECO:0007669"/>
    <property type="project" value="UniProtKB-UniRule"/>
</dbReference>
<comment type="catalytic activity">
    <reaction evidence="13">
        <text>a lipid A disaccharide + ATP = a lipid IVA + ADP + H(+)</text>
        <dbReference type="Rhea" id="RHEA:67840"/>
        <dbReference type="ChEBI" id="CHEBI:15378"/>
        <dbReference type="ChEBI" id="CHEBI:30616"/>
        <dbReference type="ChEBI" id="CHEBI:176343"/>
        <dbReference type="ChEBI" id="CHEBI:176425"/>
        <dbReference type="ChEBI" id="CHEBI:456216"/>
        <dbReference type="EC" id="2.7.1.130"/>
    </reaction>
</comment>
<dbReference type="GO" id="GO:0005524">
    <property type="term" value="F:ATP binding"/>
    <property type="evidence" value="ECO:0007669"/>
    <property type="project" value="UniProtKB-UniRule"/>
</dbReference>
<accession>A0A839AFF7</accession>
<dbReference type="InterPro" id="IPR027417">
    <property type="entry name" value="P-loop_NTPase"/>
</dbReference>
<evidence type="ECO:0000313" key="14">
    <source>
        <dbReference type="EMBL" id="MBA5778371.1"/>
    </source>
</evidence>
<evidence type="ECO:0000256" key="6">
    <source>
        <dbReference type="ARBA" id="ARBA00022556"/>
    </source>
</evidence>
<dbReference type="GO" id="GO:0009029">
    <property type="term" value="F:lipid-A 4'-kinase activity"/>
    <property type="evidence" value="ECO:0007669"/>
    <property type="project" value="UniProtKB-UniRule"/>
</dbReference>
<dbReference type="UniPathway" id="UPA00359">
    <property type="reaction ID" value="UER00482"/>
</dbReference>
<evidence type="ECO:0000256" key="8">
    <source>
        <dbReference type="ARBA" id="ARBA00022741"/>
    </source>
</evidence>
<comment type="function">
    <text evidence="1 13">Transfers the gamma-phosphate of ATP to the 4'-position of a tetraacyldisaccharide 1-phosphate intermediate (termed DS-1-P) to form tetraacyldisaccharide 1,4'-bis-phosphate (lipid IVA).</text>
</comment>
<dbReference type="AlphaFoldDB" id="A0A839AFF7"/>
<protein>
    <recommendedName>
        <fullName evidence="4 13">Tetraacyldisaccharide 4'-kinase</fullName>
        <ecNumber evidence="3 13">2.7.1.130</ecNumber>
    </recommendedName>
    <alternativeName>
        <fullName evidence="12 13">Lipid A 4'-kinase</fullName>
    </alternativeName>
</protein>
<keyword evidence="5 13" id="KW-0444">Lipid biosynthesis</keyword>
<feature type="binding site" evidence="13">
    <location>
        <begin position="57"/>
        <end position="64"/>
    </location>
    <ligand>
        <name>ATP</name>
        <dbReference type="ChEBI" id="CHEBI:30616"/>
    </ligand>
</feature>
<comment type="similarity">
    <text evidence="13">Belongs to the LpxK family.</text>
</comment>
<dbReference type="SUPFAM" id="SSF52540">
    <property type="entry name" value="P-loop containing nucleoside triphosphate hydrolases"/>
    <property type="match status" value="1"/>
</dbReference>
<keyword evidence="15" id="KW-1185">Reference proteome</keyword>
<dbReference type="GO" id="GO:0009244">
    <property type="term" value="P:lipopolysaccharide core region biosynthetic process"/>
    <property type="evidence" value="ECO:0007669"/>
    <property type="project" value="TreeGrafter"/>
</dbReference>
<keyword evidence="8 13" id="KW-0547">Nucleotide-binding</keyword>
<dbReference type="HAMAP" id="MF_00409">
    <property type="entry name" value="LpxK"/>
    <property type="match status" value="1"/>
</dbReference>
<dbReference type="Proteomes" id="UP000541109">
    <property type="component" value="Unassembled WGS sequence"/>
</dbReference>
<dbReference type="NCBIfam" id="TIGR00682">
    <property type="entry name" value="lpxK"/>
    <property type="match status" value="1"/>
</dbReference>
<comment type="caution">
    <text evidence="14">The sequence shown here is derived from an EMBL/GenBank/DDBJ whole genome shotgun (WGS) entry which is preliminary data.</text>
</comment>
<comment type="pathway">
    <text evidence="2 13">Glycolipid biosynthesis; lipid IV(A) biosynthesis; lipid IV(A) from (3R)-3-hydroxytetradecanoyl-[acyl-carrier-protein] and UDP-N-acetyl-alpha-D-glucosamine: step 6/6.</text>
</comment>
<evidence type="ECO:0000256" key="9">
    <source>
        <dbReference type="ARBA" id="ARBA00022777"/>
    </source>
</evidence>
<dbReference type="PANTHER" id="PTHR42724:SF1">
    <property type="entry name" value="TETRAACYLDISACCHARIDE 4'-KINASE, MITOCHONDRIAL-RELATED"/>
    <property type="match status" value="1"/>
</dbReference>
<evidence type="ECO:0000256" key="10">
    <source>
        <dbReference type="ARBA" id="ARBA00022840"/>
    </source>
</evidence>
<keyword evidence="6 13" id="KW-0441">Lipid A biosynthesis</keyword>
<gene>
    <name evidence="13" type="primary">lpxK</name>
    <name evidence="14" type="ORF">H2509_14675</name>
</gene>
<keyword evidence="10 13" id="KW-0067">ATP-binding</keyword>
<keyword evidence="11 13" id="KW-0443">Lipid metabolism</keyword>
<sequence length="339" mass="36271">MALFGRAPAFWWQPQPSLQALALWPIGAFYGAVTASRMLGAPSGKVDTGVVCIGNFVAGGTGKTPFSLAFYEHLARRGRKPVFLLRGHGGAQAGPLLVDPLQHRSEDVGDEALLLAERGPTVVSRNRLAGAELAARHGDMILMDDGWQNPSLAKDFSFALVDAATGVGNGFCLPAGPLRAPVGKQIVAASALVVVGEGNAADPVIRFAARKGLPIFHARLEARIDDDLRGSRVLAFAGIGRPAKFFDSLRDSGVDVVAERAFADHQPYSRQDAESLLMEAEEKGLELVTTTKDMVRLKTGDGEVLRWLAARARVVEAEMRIDDAGRMVDLVLGTLRRKA</sequence>
<dbReference type="RefSeq" id="WP_182166553.1">
    <property type="nucleotide sequence ID" value="NZ_JACFXV010000062.1"/>
</dbReference>
<evidence type="ECO:0000256" key="1">
    <source>
        <dbReference type="ARBA" id="ARBA00002274"/>
    </source>
</evidence>
<dbReference type="PANTHER" id="PTHR42724">
    <property type="entry name" value="TETRAACYLDISACCHARIDE 4'-KINASE"/>
    <property type="match status" value="1"/>
</dbReference>
<dbReference type="Pfam" id="PF02606">
    <property type="entry name" value="LpxK"/>
    <property type="match status" value="1"/>
</dbReference>
<evidence type="ECO:0000256" key="4">
    <source>
        <dbReference type="ARBA" id="ARBA00016436"/>
    </source>
</evidence>
<dbReference type="InterPro" id="IPR003758">
    <property type="entry name" value="LpxK"/>
</dbReference>
<evidence type="ECO:0000256" key="13">
    <source>
        <dbReference type="HAMAP-Rule" id="MF_00409"/>
    </source>
</evidence>
<keyword evidence="7 13" id="KW-0808">Transferase</keyword>
<dbReference type="EC" id="2.7.1.130" evidence="3 13"/>
<keyword evidence="9 13" id="KW-0418">Kinase</keyword>
<evidence type="ECO:0000256" key="12">
    <source>
        <dbReference type="ARBA" id="ARBA00029757"/>
    </source>
</evidence>
<evidence type="ECO:0000313" key="15">
    <source>
        <dbReference type="Proteomes" id="UP000541109"/>
    </source>
</evidence>
<organism evidence="14 15">
    <name type="scientific">Stappia albiluteola</name>
    <dbReference type="NCBI Taxonomy" id="2758565"/>
    <lineage>
        <taxon>Bacteria</taxon>
        <taxon>Pseudomonadati</taxon>
        <taxon>Pseudomonadota</taxon>
        <taxon>Alphaproteobacteria</taxon>
        <taxon>Hyphomicrobiales</taxon>
        <taxon>Stappiaceae</taxon>
        <taxon>Stappia</taxon>
    </lineage>
</organism>
<dbReference type="GO" id="GO:0005886">
    <property type="term" value="C:plasma membrane"/>
    <property type="evidence" value="ECO:0007669"/>
    <property type="project" value="TreeGrafter"/>
</dbReference>
<evidence type="ECO:0000256" key="11">
    <source>
        <dbReference type="ARBA" id="ARBA00023098"/>
    </source>
</evidence>
<reference evidence="14 15" key="1">
    <citation type="submission" date="2020-07" db="EMBL/GenBank/DDBJ databases">
        <title>Stappia sp., F7233, whole genome shotgun sequencing project.</title>
        <authorList>
            <person name="Jiang S."/>
            <person name="Liu Z.W."/>
            <person name="Du Z.J."/>
        </authorList>
    </citation>
    <scope>NUCLEOTIDE SEQUENCE [LARGE SCALE GENOMIC DNA]</scope>
    <source>
        <strain evidence="14 15">F7233</strain>
    </source>
</reference>
<proteinExistence type="inferred from homology"/>
<evidence type="ECO:0000256" key="5">
    <source>
        <dbReference type="ARBA" id="ARBA00022516"/>
    </source>
</evidence>
<name>A0A839AFF7_9HYPH</name>
<evidence type="ECO:0000256" key="3">
    <source>
        <dbReference type="ARBA" id="ARBA00012071"/>
    </source>
</evidence>
<dbReference type="EMBL" id="JACFXV010000062">
    <property type="protein sequence ID" value="MBA5778371.1"/>
    <property type="molecule type" value="Genomic_DNA"/>
</dbReference>